<dbReference type="EMBL" id="AAPE02045281">
    <property type="status" value="NOT_ANNOTATED_CDS"/>
    <property type="molecule type" value="Genomic_DNA"/>
</dbReference>
<dbReference type="GO" id="GO:0002682">
    <property type="term" value="P:regulation of immune system process"/>
    <property type="evidence" value="ECO:0007669"/>
    <property type="project" value="TreeGrafter"/>
</dbReference>
<dbReference type="InterPro" id="IPR050831">
    <property type="entry name" value="CEA_cell_adhesion"/>
</dbReference>
<protein>
    <recommendedName>
        <fullName evidence="6">Ig-like domain-containing protein</fullName>
    </recommendedName>
</protein>
<dbReference type="GO" id="GO:1990782">
    <property type="term" value="F:protein tyrosine kinase binding"/>
    <property type="evidence" value="ECO:0007669"/>
    <property type="project" value="TreeGrafter"/>
</dbReference>
<evidence type="ECO:0000256" key="1">
    <source>
        <dbReference type="ARBA" id="ARBA00022729"/>
    </source>
</evidence>
<sequence length="707" mass="78107">MESRSVPAHRGCVPWQGLLLAASLLTFWSLPTTAQLTIESVPPNGAEGKDVLLRVHNLPGFLGGYVWFKGESVDSNHQIASYIIDTQEIHPGLAYSGRETIYPNGSLLFQNVTLQDTGYYTLLAIRKTFQGEIVTGQLRVYRGLLGCGCSSAGCGSSCSSVGSSSSGSHSCCFLDSSFIGLCSVIYWLTGSYIKKVPSFRRYYLFSTDGTSPGPRDHCGLMKLSQDNSVLTIDPVRREDAGGYHIASLSTGIKGNVTYKQLLVDPCTSLLTFWSLPTTAQLTIESVPPNATEGKDVLLRVHNLPGVVKTCIWYKGEKIVSDLQIVSYAADTQAIKRWPASSSRQTMYPNGSLLFQKVTLQDSGYYTLQAIDKDFQSIQVTGQLRVYLLAVAPPLSPRPPVPGLLTPGNPRSLWAANCPGDIALLTWHMSFYQSGVIPSCIQQRHLDFPQSLPASARLQLSKDNRTLTLLPVTRNDTGPYECETRNPRPDHIRPSLVHVCRHDLQTLRVARSSYTRNILGGGSFRVAIVDHQHLHPFVWRSRESHVWTQRLLHINIHCFRAALGAETLGSDGIYSQGNITEEVSTASNTHKSYFWLINKLTERSGKESHKSQLEPVGKPSIRASNARVTEHKDAVVLTCLTNDKGISIRWLFKNQILPHKDRMKLSQGNSTLTINPVRREDAGGHQCEVFNPVSSSKSDPCRLDVQCK</sequence>
<dbReference type="OMA" id="QPTERIT"/>
<evidence type="ECO:0000256" key="4">
    <source>
        <dbReference type="ARBA" id="ARBA00038222"/>
    </source>
</evidence>
<dbReference type="GO" id="GO:0005886">
    <property type="term" value="C:plasma membrane"/>
    <property type="evidence" value="ECO:0007669"/>
    <property type="project" value="TreeGrafter"/>
</dbReference>
<dbReference type="Gene3D" id="2.60.40.10">
    <property type="entry name" value="Immunoglobulins"/>
    <property type="match status" value="4"/>
</dbReference>
<keyword evidence="2" id="KW-0325">Glycoprotein</keyword>
<dbReference type="PROSITE" id="PS50835">
    <property type="entry name" value="IG_LIKE"/>
    <property type="match status" value="1"/>
</dbReference>
<dbReference type="PANTHER" id="PTHR44427">
    <property type="entry name" value="CARCINOEMBRYONIC ANTIGEN-RELATED CELL ADHESION MOLECULE 19"/>
    <property type="match status" value="1"/>
</dbReference>
<dbReference type="Pfam" id="PF00047">
    <property type="entry name" value="ig"/>
    <property type="match status" value="1"/>
</dbReference>
<evidence type="ECO:0000256" key="2">
    <source>
        <dbReference type="ARBA" id="ARBA00023180"/>
    </source>
</evidence>
<evidence type="ECO:0000313" key="8">
    <source>
        <dbReference type="Proteomes" id="UP000001074"/>
    </source>
</evidence>
<dbReference type="InterPro" id="IPR003599">
    <property type="entry name" value="Ig_sub"/>
</dbReference>
<evidence type="ECO:0000313" key="7">
    <source>
        <dbReference type="Ensembl" id="ENSMLUP00000022406.1"/>
    </source>
</evidence>
<dbReference type="SMART" id="SM00408">
    <property type="entry name" value="IGc2"/>
    <property type="match status" value="2"/>
</dbReference>
<dbReference type="CDD" id="cd05740">
    <property type="entry name" value="IgI_hCEACAM_2_4_6_like"/>
    <property type="match status" value="1"/>
</dbReference>
<proteinExistence type="inferred from homology"/>
<dbReference type="eggNOG" id="ENOG502RWXF">
    <property type="taxonomic scope" value="Eukaryota"/>
</dbReference>
<dbReference type="SMART" id="SM00409">
    <property type="entry name" value="IG"/>
    <property type="match status" value="5"/>
</dbReference>
<dbReference type="GO" id="GO:0007165">
    <property type="term" value="P:signal transduction"/>
    <property type="evidence" value="ECO:0007669"/>
    <property type="project" value="TreeGrafter"/>
</dbReference>
<dbReference type="InParanoid" id="G1QFC3"/>
<dbReference type="Proteomes" id="UP000001074">
    <property type="component" value="Unassembled WGS sequence"/>
</dbReference>
<dbReference type="InterPro" id="IPR013151">
    <property type="entry name" value="Immunoglobulin_dom"/>
</dbReference>
<reference evidence="7 8" key="1">
    <citation type="journal article" date="2011" name="Nature">
        <title>A high-resolution map of human evolutionary constraint using 29 mammals.</title>
        <authorList>
            <person name="Lindblad-Toh K."/>
            <person name="Garber M."/>
            <person name="Zuk O."/>
            <person name="Lin M.F."/>
            <person name="Parker B.J."/>
            <person name="Washietl S."/>
            <person name="Kheradpour P."/>
            <person name="Ernst J."/>
            <person name="Jordan G."/>
            <person name="Mauceli E."/>
            <person name="Ward L.D."/>
            <person name="Lowe C.B."/>
            <person name="Holloway A.K."/>
            <person name="Clamp M."/>
            <person name="Gnerre S."/>
            <person name="Alfoldi J."/>
            <person name="Beal K."/>
            <person name="Chang J."/>
            <person name="Clawson H."/>
            <person name="Cuff J."/>
            <person name="Di Palma F."/>
            <person name="Fitzgerald S."/>
            <person name="Flicek P."/>
            <person name="Guttman M."/>
            <person name="Hubisz M.J."/>
            <person name="Jaffe D.B."/>
            <person name="Jungreis I."/>
            <person name="Kent W.J."/>
            <person name="Kostka D."/>
            <person name="Lara M."/>
            <person name="Martins A.L."/>
            <person name="Massingham T."/>
            <person name="Moltke I."/>
            <person name="Raney B.J."/>
            <person name="Rasmussen M.D."/>
            <person name="Robinson J."/>
            <person name="Stark A."/>
            <person name="Vilella A.J."/>
            <person name="Wen J."/>
            <person name="Xie X."/>
            <person name="Zody M.C."/>
            <person name="Baldwin J."/>
            <person name="Bloom T."/>
            <person name="Chin C.W."/>
            <person name="Heiman D."/>
            <person name="Nicol R."/>
            <person name="Nusbaum C."/>
            <person name="Young S."/>
            <person name="Wilkinson J."/>
            <person name="Worley K.C."/>
            <person name="Kovar C.L."/>
            <person name="Muzny D.M."/>
            <person name="Gibbs R.A."/>
            <person name="Cree A."/>
            <person name="Dihn H.H."/>
            <person name="Fowler G."/>
            <person name="Jhangiani S."/>
            <person name="Joshi V."/>
            <person name="Lee S."/>
            <person name="Lewis L.R."/>
            <person name="Nazareth L.V."/>
            <person name="Okwuonu G."/>
            <person name="Santibanez J."/>
            <person name="Warren W.C."/>
            <person name="Mardis E.R."/>
            <person name="Weinstock G.M."/>
            <person name="Wilson R.K."/>
            <person name="Delehaunty K."/>
            <person name="Dooling D."/>
            <person name="Fronik C."/>
            <person name="Fulton L."/>
            <person name="Fulton B."/>
            <person name="Graves T."/>
            <person name="Minx P."/>
            <person name="Sodergren E."/>
            <person name="Birney E."/>
            <person name="Margulies E.H."/>
            <person name="Herrero J."/>
            <person name="Green E.D."/>
            <person name="Haussler D."/>
            <person name="Siepel A."/>
            <person name="Goldman N."/>
            <person name="Pollard K.S."/>
            <person name="Pedersen J.S."/>
            <person name="Lander E.S."/>
            <person name="Kellis M."/>
        </authorList>
    </citation>
    <scope>NUCLEOTIDE SEQUENCE [LARGE SCALE GENOMIC DNA]</scope>
</reference>
<dbReference type="GO" id="GO:0009986">
    <property type="term" value="C:cell surface"/>
    <property type="evidence" value="ECO:0007669"/>
    <property type="project" value="TreeGrafter"/>
</dbReference>
<dbReference type="InterPro" id="IPR013783">
    <property type="entry name" value="Ig-like_fold"/>
</dbReference>
<keyword evidence="1 5" id="KW-0732">Signal</keyword>
<evidence type="ECO:0000256" key="5">
    <source>
        <dbReference type="SAM" id="SignalP"/>
    </source>
</evidence>
<dbReference type="InterPro" id="IPR036179">
    <property type="entry name" value="Ig-like_dom_sf"/>
</dbReference>
<feature type="domain" description="Ig-like" evidence="6">
    <location>
        <begin position="618"/>
        <end position="703"/>
    </location>
</feature>
<dbReference type="InterPro" id="IPR013106">
    <property type="entry name" value="Ig_V-set"/>
</dbReference>
<feature type="chain" id="PRO_5003418455" description="Ig-like domain-containing protein" evidence="5">
    <location>
        <begin position="35"/>
        <end position="707"/>
    </location>
</feature>
<dbReference type="Ensembl" id="ENSMLUT00000024301.1">
    <property type="protein sequence ID" value="ENSMLUP00000022406.1"/>
    <property type="gene ID" value="ENSMLUG00000023690.1"/>
</dbReference>
<dbReference type="GeneTree" id="ENSGT01100000263479"/>
<dbReference type="CDD" id="cd05774">
    <property type="entry name" value="IgV_CEACAM_D1"/>
    <property type="match status" value="2"/>
</dbReference>
<dbReference type="EMBL" id="AAPE02045278">
    <property type="status" value="NOT_ANNOTATED_CDS"/>
    <property type="molecule type" value="Genomic_DNA"/>
</dbReference>
<accession>G1QFC3</accession>
<organism evidence="7 8">
    <name type="scientific">Myotis lucifugus</name>
    <name type="common">Little brown bat</name>
    <dbReference type="NCBI Taxonomy" id="59463"/>
    <lineage>
        <taxon>Eukaryota</taxon>
        <taxon>Metazoa</taxon>
        <taxon>Chordata</taxon>
        <taxon>Craniata</taxon>
        <taxon>Vertebrata</taxon>
        <taxon>Euteleostomi</taxon>
        <taxon>Mammalia</taxon>
        <taxon>Eutheria</taxon>
        <taxon>Laurasiatheria</taxon>
        <taxon>Chiroptera</taxon>
        <taxon>Yangochiroptera</taxon>
        <taxon>Vespertilionidae</taxon>
        <taxon>Myotis</taxon>
    </lineage>
</organism>
<keyword evidence="8" id="KW-1185">Reference proteome</keyword>
<keyword evidence="3" id="KW-0393">Immunoglobulin domain</keyword>
<dbReference type="InterPro" id="IPR007110">
    <property type="entry name" value="Ig-like_dom"/>
</dbReference>
<dbReference type="InterPro" id="IPR003598">
    <property type="entry name" value="Ig_sub2"/>
</dbReference>
<feature type="signal peptide" evidence="5">
    <location>
        <begin position="1"/>
        <end position="34"/>
    </location>
</feature>
<reference evidence="7" key="3">
    <citation type="submission" date="2025-09" db="UniProtKB">
        <authorList>
            <consortium name="Ensembl"/>
        </authorList>
    </citation>
    <scope>IDENTIFICATION</scope>
</reference>
<comment type="similarity">
    <text evidence="4">Belongs to the immunoglobulin superfamily. CEA family.</text>
</comment>
<dbReference type="SUPFAM" id="SSF48726">
    <property type="entry name" value="Immunoglobulin"/>
    <property type="match status" value="4"/>
</dbReference>
<dbReference type="PANTHER" id="PTHR44427:SF1">
    <property type="entry name" value="CARCINOEMBRYONIC ANTIGEN-RELATED CELL ADHESION MOLECULE 1"/>
    <property type="match status" value="1"/>
</dbReference>
<dbReference type="AlphaFoldDB" id="G1QFC3"/>
<evidence type="ECO:0000256" key="3">
    <source>
        <dbReference type="ARBA" id="ARBA00023319"/>
    </source>
</evidence>
<dbReference type="STRING" id="59463.ENSMLUP00000022406"/>
<dbReference type="EMBL" id="AAPE02045280">
    <property type="status" value="NOT_ANNOTATED_CDS"/>
    <property type="molecule type" value="Genomic_DNA"/>
</dbReference>
<dbReference type="HOGENOM" id="CLU_024555_7_0_1"/>
<dbReference type="FunFam" id="2.60.40.10:FF:000340">
    <property type="entry name" value="Carcinoembryonic antigen-related cell adhesion molecule 1"/>
    <property type="match status" value="1"/>
</dbReference>
<name>G1QFC3_MYOLU</name>
<dbReference type="Pfam" id="PF07686">
    <property type="entry name" value="V-set"/>
    <property type="match status" value="2"/>
</dbReference>
<dbReference type="EMBL" id="AAPE02045279">
    <property type="status" value="NOT_ANNOTATED_CDS"/>
    <property type="molecule type" value="Genomic_DNA"/>
</dbReference>
<reference evidence="7" key="2">
    <citation type="submission" date="2025-08" db="UniProtKB">
        <authorList>
            <consortium name="Ensembl"/>
        </authorList>
    </citation>
    <scope>IDENTIFICATION</scope>
</reference>
<evidence type="ECO:0000259" key="6">
    <source>
        <dbReference type="PROSITE" id="PS50835"/>
    </source>
</evidence>
<dbReference type="FunFam" id="2.60.40.10:FF:000244">
    <property type="entry name" value="carcinoembryonic antigen-related cell adhesion molecule 16"/>
    <property type="match status" value="1"/>
</dbReference>